<dbReference type="SMART" id="SM00174">
    <property type="entry name" value="RHO"/>
    <property type="match status" value="1"/>
</dbReference>
<dbReference type="SMART" id="SM00175">
    <property type="entry name" value="RAB"/>
    <property type="match status" value="1"/>
</dbReference>
<evidence type="ECO:0000313" key="3">
    <source>
        <dbReference type="EMBL" id="KAL3308039.1"/>
    </source>
</evidence>
<comment type="similarity">
    <text evidence="1">Belongs to the small GTPase superfamily. Rab family.</text>
</comment>
<dbReference type="NCBIfam" id="TIGR00231">
    <property type="entry name" value="small_GTP"/>
    <property type="match status" value="1"/>
</dbReference>
<dbReference type="InterPro" id="IPR027417">
    <property type="entry name" value="P-loop_NTPase"/>
</dbReference>
<dbReference type="GO" id="GO:0000166">
    <property type="term" value="F:nucleotide binding"/>
    <property type="evidence" value="ECO:0007669"/>
    <property type="project" value="UniProtKB-KW"/>
</dbReference>
<dbReference type="InterPro" id="IPR005225">
    <property type="entry name" value="Small_GTP-bd"/>
</dbReference>
<dbReference type="Pfam" id="PF00071">
    <property type="entry name" value="Ras"/>
    <property type="match status" value="1"/>
</dbReference>
<evidence type="ECO:0000256" key="2">
    <source>
        <dbReference type="ARBA" id="ARBA00022741"/>
    </source>
</evidence>
<evidence type="ECO:0000313" key="4">
    <source>
        <dbReference type="Proteomes" id="UP001626550"/>
    </source>
</evidence>
<proteinExistence type="inferred from homology"/>
<gene>
    <name evidence="3" type="ORF">Ciccas_013434</name>
</gene>
<dbReference type="SMART" id="SM00173">
    <property type="entry name" value="RAS"/>
    <property type="match status" value="1"/>
</dbReference>
<dbReference type="PANTHER" id="PTHR47978">
    <property type="match status" value="1"/>
</dbReference>
<accession>A0ABD2PKM9</accession>
<evidence type="ECO:0000256" key="1">
    <source>
        <dbReference type="ARBA" id="ARBA00006270"/>
    </source>
</evidence>
<dbReference type="EMBL" id="JBJKFK010005984">
    <property type="protein sequence ID" value="KAL3308039.1"/>
    <property type="molecule type" value="Genomic_DNA"/>
</dbReference>
<dbReference type="Proteomes" id="UP001626550">
    <property type="component" value="Unassembled WGS sequence"/>
</dbReference>
<comment type="caution">
    <text evidence="3">The sequence shown here is derived from an EMBL/GenBank/DDBJ whole genome shotgun (WGS) entry which is preliminary data.</text>
</comment>
<dbReference type="SMART" id="SM00176">
    <property type="entry name" value="RAN"/>
    <property type="match status" value="1"/>
</dbReference>
<dbReference type="CDD" id="cd00154">
    <property type="entry name" value="Rab"/>
    <property type="match status" value="1"/>
</dbReference>
<dbReference type="Gene3D" id="3.40.50.300">
    <property type="entry name" value="P-loop containing nucleotide triphosphate hydrolases"/>
    <property type="match status" value="1"/>
</dbReference>
<dbReference type="PRINTS" id="PR00449">
    <property type="entry name" value="RASTRNSFRMNG"/>
</dbReference>
<dbReference type="PROSITE" id="PS51419">
    <property type="entry name" value="RAB"/>
    <property type="match status" value="1"/>
</dbReference>
<protein>
    <submittedName>
        <fullName evidence="3">Uncharacterized protein</fullName>
    </submittedName>
</protein>
<dbReference type="SUPFAM" id="SSF52540">
    <property type="entry name" value="P-loop containing nucleoside triphosphate hydrolases"/>
    <property type="match status" value="1"/>
</dbReference>
<dbReference type="PROSITE" id="PS51421">
    <property type="entry name" value="RAS"/>
    <property type="match status" value="1"/>
</dbReference>
<keyword evidence="4" id="KW-1185">Reference proteome</keyword>
<sequence>MQGNVFRVKVVLVGDSYVGKSNLISRFVEGQFSHSLRSTIGIEISRKTLHFGERSLEVSVWDTAGQEKYRSLTVNFYRRAMGALLVFDLCNQASLQHLIDYWYPELVNYAPDATCLIVGNKCDEQARQVPVQLATHFADKLGLPYIETSALRDFGVVHAFDTLLSQIVRSLLKPTTLPEPQDSLDLNQQDRKHRCCP</sequence>
<dbReference type="FunFam" id="3.40.50.300:FF:001329">
    <property type="entry name" value="Small GTP-binding protein, putative"/>
    <property type="match status" value="1"/>
</dbReference>
<dbReference type="InterPro" id="IPR001806">
    <property type="entry name" value="Small_GTPase"/>
</dbReference>
<name>A0ABD2PKM9_9PLAT</name>
<organism evidence="3 4">
    <name type="scientific">Cichlidogyrus casuarinus</name>
    <dbReference type="NCBI Taxonomy" id="1844966"/>
    <lineage>
        <taxon>Eukaryota</taxon>
        <taxon>Metazoa</taxon>
        <taxon>Spiralia</taxon>
        <taxon>Lophotrochozoa</taxon>
        <taxon>Platyhelminthes</taxon>
        <taxon>Monogenea</taxon>
        <taxon>Monopisthocotylea</taxon>
        <taxon>Dactylogyridea</taxon>
        <taxon>Ancyrocephalidae</taxon>
        <taxon>Cichlidogyrus</taxon>
    </lineage>
</organism>
<keyword evidence="2" id="KW-0547">Nucleotide-binding</keyword>
<dbReference type="AlphaFoldDB" id="A0ABD2PKM9"/>
<reference evidence="3 4" key="1">
    <citation type="submission" date="2024-11" db="EMBL/GenBank/DDBJ databases">
        <title>Adaptive evolution of stress response genes in parasites aligns with host niche diversity.</title>
        <authorList>
            <person name="Hahn C."/>
            <person name="Resl P."/>
        </authorList>
    </citation>
    <scope>NUCLEOTIDE SEQUENCE [LARGE SCALE GENOMIC DNA]</scope>
    <source>
        <strain evidence="3">EGGRZ-B1_66</strain>
        <tissue evidence="3">Body</tissue>
    </source>
</reference>